<evidence type="ECO:0000256" key="3">
    <source>
        <dbReference type="ARBA" id="ARBA00023002"/>
    </source>
</evidence>
<keyword evidence="8" id="KW-0812">Transmembrane</keyword>
<dbReference type="InterPro" id="IPR001117">
    <property type="entry name" value="Cu-oxidase_2nd"/>
</dbReference>
<evidence type="ECO:0000256" key="1">
    <source>
        <dbReference type="ARBA" id="ARBA00010609"/>
    </source>
</evidence>
<evidence type="ECO:0000256" key="8">
    <source>
        <dbReference type="SAM" id="Phobius"/>
    </source>
</evidence>
<dbReference type="InterPro" id="IPR033138">
    <property type="entry name" value="Cu_oxidase_CS"/>
</dbReference>
<keyword evidence="4" id="KW-0186">Copper</keyword>
<keyword evidence="8" id="KW-1133">Transmembrane helix</keyword>
<comment type="similarity">
    <text evidence="1">Belongs to the multicopper oxidase family.</text>
</comment>
<sequence length="583" mass="64486">MSSGLDPRSILPCPHRVIVLFCNMLWSAWTVAYVTIALSLSSGSYAGRIVAVGPKSDIILYNRIANPDGFKRPAALMKPNENSKAMRKKPKHTSVVGPTVVGYKGTNFRLNIMNQLSDPTMLLSTSIHWHGFVQKGTSWADGAAFVTQCPIPKDESFLYDFHVPDQAGTFWYHSHLSTQYCDGIRGAFVVYDRHDPHKKLYDVDNPRTVITLGDWYHVPATQMTTKVPTPDTTLINGRGRYNDGPVVPLAKIRVVHGKRYRFRLINIGCDPNYVFSIDNHELLVIEADAVNIEPYKVDSIQIFAGQRYSFVLHANQPIDNYRIRANPNLGTTGFEGGLNSAILRYHGAPRRDPTTTSKTTKALKETEMVPLEFPGAPGIPEVGKADVNINLNFNFTAKPEFAFTINGETFLHPNAPVLLQIMSGAKKAGELLPKGTLYPLPANKVIEISFPGFPVGGPHPMHLHGHTFDVVRSAGSSTYNYKNPIRRDVVSGGMAGDNVTIRFITDNPGPWFLHCHIDWHLEIGLAVVFAEATDCLEYANPPRAWDQLCPKYERMSKEQLGGMPTAKPALPGAQQTQAAAGHH</sequence>
<dbReference type="CDD" id="cd13903">
    <property type="entry name" value="CuRO_3_Tv-LCC_like"/>
    <property type="match status" value="1"/>
</dbReference>
<dbReference type="InterPro" id="IPR008972">
    <property type="entry name" value="Cupredoxin"/>
</dbReference>
<evidence type="ECO:0000313" key="12">
    <source>
        <dbReference type="EMBL" id="KAL0959310.1"/>
    </source>
</evidence>
<dbReference type="PROSITE" id="PS00079">
    <property type="entry name" value="MULTICOPPER_OXIDASE1"/>
    <property type="match status" value="1"/>
</dbReference>
<evidence type="ECO:0000256" key="7">
    <source>
        <dbReference type="SAM" id="MobiDB-lite"/>
    </source>
</evidence>
<dbReference type="InterPro" id="IPR045087">
    <property type="entry name" value="Cu-oxidase_fam"/>
</dbReference>
<feature type="domain" description="Plastocyanin-like" evidence="9">
    <location>
        <begin position="208"/>
        <end position="348"/>
    </location>
</feature>
<keyword evidence="6" id="KW-0325">Glycoprotein</keyword>
<dbReference type="PANTHER" id="PTHR11709">
    <property type="entry name" value="MULTI-COPPER OXIDASE"/>
    <property type="match status" value="1"/>
</dbReference>
<evidence type="ECO:0000259" key="11">
    <source>
        <dbReference type="Pfam" id="PF07732"/>
    </source>
</evidence>
<evidence type="ECO:0000259" key="10">
    <source>
        <dbReference type="Pfam" id="PF07731"/>
    </source>
</evidence>
<dbReference type="InterPro" id="IPR011707">
    <property type="entry name" value="Cu-oxidase-like_N"/>
</dbReference>
<dbReference type="Pfam" id="PF07731">
    <property type="entry name" value="Cu-oxidase_2"/>
    <property type="match status" value="1"/>
</dbReference>
<dbReference type="PANTHER" id="PTHR11709:SF511">
    <property type="entry name" value="LACCASE"/>
    <property type="match status" value="1"/>
</dbReference>
<evidence type="ECO:0000256" key="5">
    <source>
        <dbReference type="ARBA" id="ARBA00023157"/>
    </source>
</evidence>
<feature type="domain" description="Plastocyanin-like" evidence="11">
    <location>
        <begin position="94"/>
        <end position="194"/>
    </location>
</feature>
<keyword evidence="2" id="KW-0479">Metal-binding</keyword>
<feature type="region of interest" description="Disordered" evidence="7">
    <location>
        <begin position="560"/>
        <end position="583"/>
    </location>
</feature>
<keyword evidence="13" id="KW-1185">Reference proteome</keyword>
<dbReference type="Gene3D" id="2.60.40.420">
    <property type="entry name" value="Cupredoxins - blue copper proteins"/>
    <property type="match status" value="3"/>
</dbReference>
<feature type="domain" description="Plastocyanin-like" evidence="10">
    <location>
        <begin position="412"/>
        <end position="532"/>
    </location>
</feature>
<dbReference type="InterPro" id="IPR002355">
    <property type="entry name" value="Cu_oxidase_Cu_BS"/>
</dbReference>
<reference evidence="13" key="1">
    <citation type="submission" date="2024-06" db="EMBL/GenBank/DDBJ databases">
        <title>Multi-omics analyses provide insights into the biosynthesis of the anticancer antibiotic pleurotin in Hohenbuehelia grisea.</title>
        <authorList>
            <person name="Weaver J.A."/>
            <person name="Alberti F."/>
        </authorList>
    </citation>
    <scope>NUCLEOTIDE SEQUENCE [LARGE SCALE GENOMIC DNA]</scope>
    <source>
        <strain evidence="13">T-177</strain>
    </source>
</reference>
<dbReference type="EMBL" id="JASNQZ010000003">
    <property type="protein sequence ID" value="KAL0959310.1"/>
    <property type="molecule type" value="Genomic_DNA"/>
</dbReference>
<feature type="compositionally biased region" description="Low complexity" evidence="7">
    <location>
        <begin position="573"/>
        <end position="583"/>
    </location>
</feature>
<evidence type="ECO:0000256" key="4">
    <source>
        <dbReference type="ARBA" id="ARBA00023008"/>
    </source>
</evidence>
<dbReference type="SUPFAM" id="SSF49503">
    <property type="entry name" value="Cupredoxins"/>
    <property type="match status" value="3"/>
</dbReference>
<protein>
    <recommendedName>
        <fullName evidence="14">Laccase</fullName>
    </recommendedName>
</protein>
<feature type="transmembrane region" description="Helical" evidence="8">
    <location>
        <begin position="17"/>
        <end position="40"/>
    </location>
</feature>
<keyword evidence="5" id="KW-1015">Disulfide bond</keyword>
<name>A0ABR3JVA1_9AGAR</name>
<evidence type="ECO:0000256" key="6">
    <source>
        <dbReference type="ARBA" id="ARBA00023180"/>
    </source>
</evidence>
<keyword evidence="3" id="KW-0560">Oxidoreductase</keyword>
<evidence type="ECO:0000313" key="13">
    <source>
        <dbReference type="Proteomes" id="UP001556367"/>
    </source>
</evidence>
<dbReference type="Pfam" id="PF07732">
    <property type="entry name" value="Cu-oxidase_3"/>
    <property type="match status" value="1"/>
</dbReference>
<dbReference type="InterPro" id="IPR011706">
    <property type="entry name" value="Cu-oxidase_C"/>
</dbReference>
<dbReference type="Pfam" id="PF00394">
    <property type="entry name" value="Cu-oxidase"/>
    <property type="match status" value="1"/>
</dbReference>
<comment type="caution">
    <text evidence="12">The sequence shown here is derived from an EMBL/GenBank/DDBJ whole genome shotgun (WGS) entry which is preliminary data.</text>
</comment>
<organism evidence="12 13">
    <name type="scientific">Hohenbuehelia grisea</name>
    <dbReference type="NCBI Taxonomy" id="104357"/>
    <lineage>
        <taxon>Eukaryota</taxon>
        <taxon>Fungi</taxon>
        <taxon>Dikarya</taxon>
        <taxon>Basidiomycota</taxon>
        <taxon>Agaricomycotina</taxon>
        <taxon>Agaricomycetes</taxon>
        <taxon>Agaricomycetidae</taxon>
        <taxon>Agaricales</taxon>
        <taxon>Pleurotineae</taxon>
        <taxon>Pleurotaceae</taxon>
        <taxon>Hohenbuehelia</taxon>
    </lineage>
</organism>
<dbReference type="PROSITE" id="PS00080">
    <property type="entry name" value="MULTICOPPER_OXIDASE2"/>
    <property type="match status" value="1"/>
</dbReference>
<accession>A0ABR3JVA1</accession>
<evidence type="ECO:0008006" key="14">
    <source>
        <dbReference type="Google" id="ProtNLM"/>
    </source>
</evidence>
<evidence type="ECO:0000259" key="9">
    <source>
        <dbReference type="Pfam" id="PF00394"/>
    </source>
</evidence>
<evidence type="ECO:0000256" key="2">
    <source>
        <dbReference type="ARBA" id="ARBA00022723"/>
    </source>
</evidence>
<dbReference type="Proteomes" id="UP001556367">
    <property type="component" value="Unassembled WGS sequence"/>
</dbReference>
<keyword evidence="8" id="KW-0472">Membrane</keyword>
<gene>
    <name evidence="12" type="ORF">HGRIS_014574</name>
</gene>
<proteinExistence type="inferred from homology"/>